<evidence type="ECO:0008006" key="7">
    <source>
        <dbReference type="Google" id="ProtNLM"/>
    </source>
</evidence>
<dbReference type="GO" id="GO:0003676">
    <property type="term" value="F:nucleic acid binding"/>
    <property type="evidence" value="ECO:0007669"/>
    <property type="project" value="InterPro"/>
</dbReference>
<dbReference type="Gene3D" id="3.30.70.270">
    <property type="match status" value="2"/>
</dbReference>
<dbReference type="Pfam" id="PF08284">
    <property type="entry name" value="RVP_2"/>
    <property type="match status" value="1"/>
</dbReference>
<dbReference type="PROSITE" id="PS50158">
    <property type="entry name" value="ZF_CCHC"/>
    <property type="match status" value="1"/>
</dbReference>
<dbReference type="PROSITE" id="PS50878">
    <property type="entry name" value="RT_POL"/>
    <property type="match status" value="1"/>
</dbReference>
<dbReference type="CDD" id="cd00303">
    <property type="entry name" value="retropepsin_like"/>
    <property type="match status" value="1"/>
</dbReference>
<feature type="compositionally biased region" description="Basic and acidic residues" evidence="2">
    <location>
        <begin position="365"/>
        <end position="376"/>
    </location>
</feature>
<dbReference type="Gene3D" id="4.10.60.10">
    <property type="entry name" value="Zinc finger, CCHC-type"/>
    <property type="match status" value="1"/>
</dbReference>
<feature type="compositionally biased region" description="Gly residues" evidence="2">
    <location>
        <begin position="458"/>
        <end position="472"/>
    </location>
</feature>
<feature type="region of interest" description="Disordered" evidence="2">
    <location>
        <begin position="458"/>
        <end position="489"/>
    </location>
</feature>
<dbReference type="SUPFAM" id="SSF50630">
    <property type="entry name" value="Acid proteases"/>
    <property type="match status" value="1"/>
</dbReference>
<dbReference type="PANTHER" id="PTHR24559">
    <property type="entry name" value="TRANSPOSON TY3-I GAG-POL POLYPROTEIN"/>
    <property type="match status" value="1"/>
</dbReference>
<dbReference type="InterPro" id="IPR043128">
    <property type="entry name" value="Rev_trsase/Diguanyl_cyclase"/>
</dbReference>
<name>A0A9Q0CDR4_9POAL</name>
<dbReference type="AlphaFoldDB" id="A0A9Q0CDR4"/>
<sequence>MAPYEALYGGSCRTLLCWKVRGAYMPTGPELVAESMEKYKEGEQVWIKVSPVRGVFRFGVSGKLSPRYIGPFIVEKKVGAVAYELDLPSSLDRIHRTCLMRKDLFRFWIPKNTGCEAEQSALRVLEVSEAHGSCGHSVAEVTGCHSRSGIRASGLSTLTRLVDVKCGGRGARGRDEAPAGRGRGQRQEAGLDDRVVDAIQRGFETMGRGRGRHVAAQEEAEDRFRIKFKFRVCRAPQEFQVELATHHLENAARFWWEDEKLNFEGDQELIPWEWFEVRFHEQFVGELRTEELRERFVNLKQEARTVAEYTSEFMSLARYAPDIWADARRYRGHYIKGLRPRIAAIVDDPTKPELKDVIKYAASMEGHHKREREEIQARNVRQKGGRGQSSGSGKEKMSSSSSIPASKESNTRGNWCRTCNQPHDESSCHHRNKTCFGCGGTGHWKRDCPNPSLTGAFGGRGNGGHPRGGGRTTGFDRGRVGGRTAGRRGGRAGVFAAEPEYVPGENETRDPQFTAQEELLSGTISISRHSAFVLFDTGCSHSIVSRELVEICGWKTELRGDVSGIRTPLGQTSQVVFGCRGLKVLIAGRELSLDALVLDISGYDMLLGFDWLIQHNAVIECAKRRIQFQLGRPSKCSLNLRKAGDAIPYISTVEARHLLEAGCMSFLASVVVDEGGQPNISTIPVVREFQDVFPEEEISGMPPQREIEFGIEVVPGTKPISKAPYRMAPAELKELKIQLEELLEKGFIRPSASPWGAPILFVKKKDGSLRLCIDYRELNKVTVKNRYPLPRIDDLFDQLQGSSVYSKIVLRTGYHQLRIKLEDVEKTTFRSRYGHYEYLVIPFGLTNAPAAFMDLMNRVFRDYLDNFVVLFIDDILVYSRTHEEHVNHLRAVLARLQEHQLFGKLSKCEFWLEKVAFLGHVISGNGLSVDPMKVQAVADWAQPKNVTEVCSFLGLAGYYRRFVEGFSKIARPLT</sequence>
<accession>A0A9Q0CDR4</accession>
<dbReference type="PANTHER" id="PTHR24559:SF444">
    <property type="entry name" value="REVERSE TRANSCRIPTASE DOMAIN-CONTAINING PROTEIN"/>
    <property type="match status" value="1"/>
</dbReference>
<evidence type="ECO:0000256" key="2">
    <source>
        <dbReference type="SAM" id="MobiDB-lite"/>
    </source>
</evidence>
<comment type="caution">
    <text evidence="5">The sequence shown here is derived from an EMBL/GenBank/DDBJ whole genome shotgun (WGS) entry which is preliminary data.</text>
</comment>
<feature type="domain" description="Reverse transcriptase" evidence="4">
    <location>
        <begin position="743"/>
        <end position="922"/>
    </location>
</feature>
<evidence type="ECO:0000313" key="5">
    <source>
        <dbReference type="EMBL" id="KAJ1692031.1"/>
    </source>
</evidence>
<keyword evidence="1" id="KW-0479">Metal-binding</keyword>
<dbReference type="InterPro" id="IPR000477">
    <property type="entry name" value="RT_dom"/>
</dbReference>
<protein>
    <recommendedName>
        <fullName evidence="7">Reverse transcriptase</fullName>
    </recommendedName>
</protein>
<dbReference type="Pfam" id="PF00098">
    <property type="entry name" value="zf-CCHC"/>
    <property type="match status" value="1"/>
</dbReference>
<evidence type="ECO:0000256" key="1">
    <source>
        <dbReference type="PROSITE-ProRule" id="PRU00047"/>
    </source>
</evidence>
<dbReference type="SUPFAM" id="SSF57756">
    <property type="entry name" value="Retrovirus zinc finger-like domains"/>
    <property type="match status" value="1"/>
</dbReference>
<dbReference type="Pfam" id="PF00078">
    <property type="entry name" value="RVT_1"/>
    <property type="match status" value="1"/>
</dbReference>
<dbReference type="Gene3D" id="3.10.10.10">
    <property type="entry name" value="HIV Type 1 Reverse Transcriptase, subunit A, domain 1"/>
    <property type="match status" value="1"/>
</dbReference>
<dbReference type="SUPFAM" id="SSF56672">
    <property type="entry name" value="DNA/RNA polymerases"/>
    <property type="match status" value="1"/>
</dbReference>
<dbReference type="EMBL" id="JAMQYH010000004">
    <property type="protein sequence ID" value="KAJ1692031.1"/>
    <property type="molecule type" value="Genomic_DNA"/>
</dbReference>
<dbReference type="Pfam" id="PF03732">
    <property type="entry name" value="Retrotrans_gag"/>
    <property type="match status" value="1"/>
</dbReference>
<dbReference type="GO" id="GO:0008270">
    <property type="term" value="F:zinc ion binding"/>
    <property type="evidence" value="ECO:0007669"/>
    <property type="project" value="UniProtKB-KW"/>
</dbReference>
<dbReference type="Gene3D" id="2.40.70.10">
    <property type="entry name" value="Acid Proteases"/>
    <property type="match status" value="1"/>
</dbReference>
<feature type="region of interest" description="Disordered" evidence="2">
    <location>
        <begin position="365"/>
        <end position="413"/>
    </location>
</feature>
<dbReference type="InterPro" id="IPR021109">
    <property type="entry name" value="Peptidase_aspartic_dom_sf"/>
</dbReference>
<evidence type="ECO:0000259" key="3">
    <source>
        <dbReference type="PROSITE" id="PS50158"/>
    </source>
</evidence>
<gene>
    <name evidence="5" type="ORF">LUZ63_016186</name>
</gene>
<organism evidence="5 6">
    <name type="scientific">Rhynchospora breviuscula</name>
    <dbReference type="NCBI Taxonomy" id="2022672"/>
    <lineage>
        <taxon>Eukaryota</taxon>
        <taxon>Viridiplantae</taxon>
        <taxon>Streptophyta</taxon>
        <taxon>Embryophyta</taxon>
        <taxon>Tracheophyta</taxon>
        <taxon>Spermatophyta</taxon>
        <taxon>Magnoliopsida</taxon>
        <taxon>Liliopsida</taxon>
        <taxon>Poales</taxon>
        <taxon>Cyperaceae</taxon>
        <taxon>Cyperoideae</taxon>
        <taxon>Rhynchosporeae</taxon>
        <taxon>Rhynchospora</taxon>
    </lineage>
</organism>
<proteinExistence type="predicted"/>
<dbReference type="InterPro" id="IPR043502">
    <property type="entry name" value="DNA/RNA_pol_sf"/>
</dbReference>
<keyword evidence="1" id="KW-0862">Zinc</keyword>
<feature type="compositionally biased region" description="Low complexity" evidence="2">
    <location>
        <begin position="398"/>
        <end position="408"/>
    </location>
</feature>
<evidence type="ECO:0000259" key="4">
    <source>
        <dbReference type="PROSITE" id="PS50878"/>
    </source>
</evidence>
<keyword evidence="6" id="KW-1185">Reference proteome</keyword>
<evidence type="ECO:0000313" key="6">
    <source>
        <dbReference type="Proteomes" id="UP001151287"/>
    </source>
</evidence>
<reference evidence="5" key="1">
    <citation type="journal article" date="2022" name="Cell">
        <title>Repeat-based holocentromeres influence genome architecture and karyotype evolution.</title>
        <authorList>
            <person name="Hofstatter P.G."/>
            <person name="Thangavel G."/>
            <person name="Lux T."/>
            <person name="Neumann P."/>
            <person name="Vondrak T."/>
            <person name="Novak P."/>
            <person name="Zhang M."/>
            <person name="Costa L."/>
            <person name="Castellani M."/>
            <person name="Scott A."/>
            <person name="Toegelov H."/>
            <person name="Fuchs J."/>
            <person name="Mata-Sucre Y."/>
            <person name="Dias Y."/>
            <person name="Vanzela A.L.L."/>
            <person name="Huettel B."/>
            <person name="Almeida C.C.S."/>
            <person name="Simkova H."/>
            <person name="Souza G."/>
            <person name="Pedrosa-Harand A."/>
            <person name="Macas J."/>
            <person name="Mayer K.F.X."/>
            <person name="Houben A."/>
            <person name="Marques A."/>
        </authorList>
    </citation>
    <scope>NUCLEOTIDE SEQUENCE</scope>
    <source>
        <strain evidence="5">RhyBre1mFocal</strain>
    </source>
</reference>
<dbReference type="OrthoDB" id="782414at2759"/>
<keyword evidence="1" id="KW-0863">Zinc-finger</keyword>
<dbReference type="SMART" id="SM00343">
    <property type="entry name" value="ZnF_C2HC"/>
    <property type="match status" value="1"/>
</dbReference>
<dbReference type="InterPro" id="IPR005162">
    <property type="entry name" value="Retrotrans_gag_dom"/>
</dbReference>
<dbReference type="CDD" id="cd01647">
    <property type="entry name" value="RT_LTR"/>
    <property type="match status" value="1"/>
</dbReference>
<dbReference type="InterPro" id="IPR001878">
    <property type="entry name" value="Znf_CCHC"/>
</dbReference>
<dbReference type="Proteomes" id="UP001151287">
    <property type="component" value="Unassembled WGS sequence"/>
</dbReference>
<feature type="region of interest" description="Disordered" evidence="2">
    <location>
        <begin position="169"/>
        <end position="188"/>
    </location>
</feature>
<dbReference type="InterPro" id="IPR053134">
    <property type="entry name" value="RNA-dir_DNA_polymerase"/>
</dbReference>
<dbReference type="Pfam" id="PF24626">
    <property type="entry name" value="SH3_Tf2-1"/>
    <property type="match status" value="1"/>
</dbReference>
<feature type="domain" description="CCHC-type" evidence="3">
    <location>
        <begin position="435"/>
        <end position="450"/>
    </location>
</feature>
<dbReference type="InterPro" id="IPR056924">
    <property type="entry name" value="SH3_Tf2-1"/>
</dbReference>
<dbReference type="InterPro" id="IPR036875">
    <property type="entry name" value="Znf_CCHC_sf"/>
</dbReference>